<name>A0ABV7YFH7_9ACTN</name>
<accession>A0ABV7YFH7</accession>
<reference evidence="3" key="1">
    <citation type="journal article" date="2019" name="Int. J. Syst. Evol. Microbiol.">
        <title>The Global Catalogue of Microorganisms (GCM) 10K type strain sequencing project: providing services to taxonomists for standard genome sequencing and annotation.</title>
        <authorList>
            <consortium name="The Broad Institute Genomics Platform"/>
            <consortium name="The Broad Institute Genome Sequencing Center for Infectious Disease"/>
            <person name="Wu L."/>
            <person name="Ma J."/>
        </authorList>
    </citation>
    <scope>NUCLEOTIDE SEQUENCE [LARGE SCALE GENOMIC DNA]</scope>
    <source>
        <strain evidence="3">CGMCC 4.7241</strain>
    </source>
</reference>
<dbReference type="Proteomes" id="UP001595699">
    <property type="component" value="Unassembled WGS sequence"/>
</dbReference>
<comment type="caution">
    <text evidence="2">The sequence shown here is derived from an EMBL/GenBank/DDBJ whole genome shotgun (WGS) entry which is preliminary data.</text>
</comment>
<dbReference type="EMBL" id="JBHRZH010000018">
    <property type="protein sequence ID" value="MFC3763386.1"/>
    <property type="molecule type" value="Genomic_DNA"/>
</dbReference>
<keyword evidence="3" id="KW-1185">Reference proteome</keyword>
<evidence type="ECO:0000313" key="2">
    <source>
        <dbReference type="EMBL" id="MFC3763386.1"/>
    </source>
</evidence>
<evidence type="ECO:0000313" key="3">
    <source>
        <dbReference type="Proteomes" id="UP001595699"/>
    </source>
</evidence>
<dbReference type="RefSeq" id="WP_205117746.1">
    <property type="nucleotide sequence ID" value="NZ_JAFBCM010000001.1"/>
</dbReference>
<evidence type="ECO:0000259" key="1">
    <source>
        <dbReference type="Pfam" id="PF01909"/>
    </source>
</evidence>
<feature type="domain" description="Polymerase nucleotidyl transferase" evidence="1">
    <location>
        <begin position="23"/>
        <end position="52"/>
    </location>
</feature>
<protein>
    <submittedName>
        <fullName evidence="2">Nucleotidyltransferase domain-containing protein</fullName>
    </submittedName>
</protein>
<dbReference type="Pfam" id="PF01909">
    <property type="entry name" value="NTP_transf_2"/>
    <property type="match status" value="1"/>
</dbReference>
<gene>
    <name evidence="2" type="ORF">ACFOUW_21285</name>
</gene>
<dbReference type="InterPro" id="IPR002934">
    <property type="entry name" value="Polymerase_NTP_transf_dom"/>
</dbReference>
<dbReference type="Gene3D" id="3.30.460.10">
    <property type="entry name" value="Beta Polymerase, domain 2"/>
    <property type="match status" value="1"/>
</dbReference>
<organism evidence="2 3">
    <name type="scientific">Tenggerimyces flavus</name>
    <dbReference type="NCBI Taxonomy" id="1708749"/>
    <lineage>
        <taxon>Bacteria</taxon>
        <taxon>Bacillati</taxon>
        <taxon>Actinomycetota</taxon>
        <taxon>Actinomycetes</taxon>
        <taxon>Propionibacteriales</taxon>
        <taxon>Nocardioidaceae</taxon>
        <taxon>Tenggerimyces</taxon>
    </lineage>
</organism>
<proteinExistence type="predicted"/>
<dbReference type="CDD" id="cd05403">
    <property type="entry name" value="NT_KNTase_like"/>
    <property type="match status" value="1"/>
</dbReference>
<dbReference type="SUPFAM" id="SSF81301">
    <property type="entry name" value="Nucleotidyltransferase"/>
    <property type="match status" value="1"/>
</dbReference>
<sequence>MEFDAARRLVLRHVRDAFPGFRAAMLSGSVVRNTTTPTSDIDVIVLVEDGVGSRRETVSWDGHTVDLFAYDDDGLHRWLAQDIEQRRPVLTTLILDGVPVTGSASVTDAAKAAAQSIFDEGPRLVKGPELTRMRYVVTDLLLDVEWSMERAETLMIAAELFQRSGDLVLAAARVWSGRGKWLLQELRDYDAVLTADLVAGLDEVAHSDARRLLIESVETALDHVGGRYLVGRADEG</sequence>
<dbReference type="InterPro" id="IPR043519">
    <property type="entry name" value="NT_sf"/>
</dbReference>